<feature type="compositionally biased region" description="Low complexity" evidence="1">
    <location>
        <begin position="290"/>
        <end position="301"/>
    </location>
</feature>
<gene>
    <name evidence="2" type="ORF">PENSTE_c003G02975</name>
</gene>
<dbReference type="PANTHER" id="PTHR40468">
    <property type="entry name" value="YALI0A15257P"/>
    <property type="match status" value="1"/>
</dbReference>
<organism evidence="2 3">
    <name type="scientific">Penicillium steckii</name>
    <dbReference type="NCBI Taxonomy" id="303698"/>
    <lineage>
        <taxon>Eukaryota</taxon>
        <taxon>Fungi</taxon>
        <taxon>Dikarya</taxon>
        <taxon>Ascomycota</taxon>
        <taxon>Pezizomycotina</taxon>
        <taxon>Eurotiomycetes</taxon>
        <taxon>Eurotiomycetidae</taxon>
        <taxon>Eurotiales</taxon>
        <taxon>Aspergillaceae</taxon>
        <taxon>Penicillium</taxon>
    </lineage>
</organism>
<dbReference type="PANTHER" id="PTHR40468:SF1">
    <property type="entry name" value="TOPOISOMERASE I DAMAGE AFFECTED PROTEIN 11"/>
    <property type="match status" value="1"/>
</dbReference>
<feature type="compositionally biased region" description="Polar residues" evidence="1">
    <location>
        <begin position="186"/>
        <end position="195"/>
    </location>
</feature>
<feature type="region of interest" description="Disordered" evidence="1">
    <location>
        <begin position="236"/>
        <end position="256"/>
    </location>
</feature>
<dbReference type="OrthoDB" id="2163387at2759"/>
<dbReference type="AlphaFoldDB" id="A0A1V6TPF0"/>
<sequence length="342" mass="37104">MTMSQPASAEKTIRKIDIAQVSLSLQDRLGLAKLKYQHGRLHGLNSISPFDSDKPSDSSSDFSRSRCETPFTSPPLEAATYSKELPRSARNKHAVTFNSRVMQPMLSASRKRLRSDSGAERPAKAPRVSWKSSYQLPQSSPGLSRHLTSRRAQHPFMSEAPIPEMSSPVYHGPSDEENDPDLPLHSFQNVSSMVGSSPPRTPPPKHARLSRNDRTSQHEDGADLLLYLANSPTPARVAGGSQNQAFPPSTPPSQHAVLPSLTPNLGTPGQQFNFADFVNVTPSPAQPAWGGRTPGNPGRTPLSTKDARKRLNFDALVPPSAPSPRVRKDAGLALQLGGELRP</sequence>
<feature type="region of interest" description="Disordered" evidence="1">
    <location>
        <begin position="43"/>
        <end position="217"/>
    </location>
</feature>
<dbReference type="Proteomes" id="UP000191285">
    <property type="component" value="Unassembled WGS sequence"/>
</dbReference>
<proteinExistence type="predicted"/>
<feature type="compositionally biased region" description="Polar residues" evidence="1">
    <location>
        <begin position="130"/>
        <end position="142"/>
    </location>
</feature>
<evidence type="ECO:0000313" key="3">
    <source>
        <dbReference type="Proteomes" id="UP000191285"/>
    </source>
</evidence>
<dbReference type="EMBL" id="MLKD01000003">
    <property type="protein sequence ID" value="OQE28275.1"/>
    <property type="molecule type" value="Genomic_DNA"/>
</dbReference>
<accession>A0A1V6TPF0</accession>
<dbReference type="STRING" id="303698.A0A1V6TPF0"/>
<name>A0A1V6TPF0_9EURO</name>
<keyword evidence="3" id="KW-1185">Reference proteome</keyword>
<protein>
    <submittedName>
        <fullName evidence="2">Uncharacterized protein</fullName>
    </submittedName>
</protein>
<evidence type="ECO:0000313" key="2">
    <source>
        <dbReference type="EMBL" id="OQE28275.1"/>
    </source>
</evidence>
<feature type="compositionally biased region" description="Basic and acidic residues" evidence="1">
    <location>
        <begin position="114"/>
        <end position="123"/>
    </location>
</feature>
<evidence type="ECO:0000256" key="1">
    <source>
        <dbReference type="SAM" id="MobiDB-lite"/>
    </source>
</evidence>
<comment type="caution">
    <text evidence="2">The sequence shown here is derived from an EMBL/GenBank/DDBJ whole genome shotgun (WGS) entry which is preliminary data.</text>
</comment>
<feature type="region of interest" description="Disordered" evidence="1">
    <location>
        <begin position="284"/>
        <end position="342"/>
    </location>
</feature>
<reference evidence="3" key="1">
    <citation type="journal article" date="2017" name="Nat. Microbiol.">
        <title>Global analysis of biosynthetic gene clusters reveals vast potential of secondary metabolite production in Penicillium species.</title>
        <authorList>
            <person name="Nielsen J.C."/>
            <person name="Grijseels S."/>
            <person name="Prigent S."/>
            <person name="Ji B."/>
            <person name="Dainat J."/>
            <person name="Nielsen K.F."/>
            <person name="Frisvad J.C."/>
            <person name="Workman M."/>
            <person name="Nielsen J."/>
        </authorList>
    </citation>
    <scope>NUCLEOTIDE SEQUENCE [LARGE SCALE GENOMIC DNA]</scope>
    <source>
        <strain evidence="3">IBT 24891</strain>
    </source>
</reference>